<feature type="domain" description="ABC transporter" evidence="7">
    <location>
        <begin position="13"/>
        <end position="241"/>
    </location>
</feature>
<evidence type="ECO:0000256" key="6">
    <source>
        <dbReference type="ARBA" id="ARBA00023251"/>
    </source>
</evidence>
<dbReference type="Pfam" id="PF00005">
    <property type="entry name" value="ABC_tran"/>
    <property type="match status" value="1"/>
</dbReference>
<keyword evidence="9" id="KW-1185">Reference proteome</keyword>
<dbReference type="PANTHER" id="PTHR42711:SF5">
    <property type="entry name" value="ABC TRANSPORTER ATP-BINDING PROTEIN NATA"/>
    <property type="match status" value="1"/>
</dbReference>
<organism evidence="8 9">
    <name type="scientific">Agrococcus baldri</name>
    <dbReference type="NCBI Taxonomy" id="153730"/>
    <lineage>
        <taxon>Bacteria</taxon>
        <taxon>Bacillati</taxon>
        <taxon>Actinomycetota</taxon>
        <taxon>Actinomycetes</taxon>
        <taxon>Micrococcales</taxon>
        <taxon>Microbacteriaceae</taxon>
        <taxon>Agrococcus</taxon>
    </lineage>
</organism>
<dbReference type="RefSeq" id="WP_146797650.1">
    <property type="nucleotide sequence ID" value="NZ_BJUU01000037.1"/>
</dbReference>
<evidence type="ECO:0000256" key="4">
    <source>
        <dbReference type="ARBA" id="ARBA00022741"/>
    </source>
</evidence>
<keyword evidence="4" id="KW-0547">Nucleotide-binding</keyword>
<dbReference type="InterPro" id="IPR017871">
    <property type="entry name" value="ABC_transporter-like_CS"/>
</dbReference>
<evidence type="ECO:0000256" key="2">
    <source>
        <dbReference type="ARBA" id="ARBA00005417"/>
    </source>
</evidence>
<accession>A0AA87UT82</accession>
<proteinExistence type="inferred from homology"/>
<dbReference type="GO" id="GO:0016740">
    <property type="term" value="F:transferase activity"/>
    <property type="evidence" value="ECO:0007669"/>
    <property type="project" value="UniProtKB-KW"/>
</dbReference>
<dbReference type="GO" id="GO:0005886">
    <property type="term" value="C:plasma membrane"/>
    <property type="evidence" value="ECO:0007669"/>
    <property type="project" value="UniProtKB-SubCell"/>
</dbReference>
<protein>
    <submittedName>
        <fullName evidence="8">Glycosyl transferase family 8</fullName>
    </submittedName>
</protein>
<evidence type="ECO:0000313" key="9">
    <source>
        <dbReference type="Proteomes" id="UP000321749"/>
    </source>
</evidence>
<dbReference type="InterPro" id="IPR003439">
    <property type="entry name" value="ABC_transporter-like_ATP-bd"/>
</dbReference>
<dbReference type="PROSITE" id="PS00211">
    <property type="entry name" value="ABC_TRANSPORTER_1"/>
    <property type="match status" value="1"/>
</dbReference>
<name>A0AA87UT82_9MICO</name>
<dbReference type="GO" id="GO:0005524">
    <property type="term" value="F:ATP binding"/>
    <property type="evidence" value="ECO:0007669"/>
    <property type="project" value="UniProtKB-KW"/>
</dbReference>
<dbReference type="PANTHER" id="PTHR42711">
    <property type="entry name" value="ABC TRANSPORTER ATP-BINDING PROTEIN"/>
    <property type="match status" value="1"/>
</dbReference>
<keyword evidence="3" id="KW-0813">Transport</keyword>
<evidence type="ECO:0000313" key="8">
    <source>
        <dbReference type="EMBL" id="GEK81658.1"/>
    </source>
</evidence>
<dbReference type="GO" id="GO:0046677">
    <property type="term" value="P:response to antibiotic"/>
    <property type="evidence" value="ECO:0007669"/>
    <property type="project" value="UniProtKB-KW"/>
</dbReference>
<evidence type="ECO:0000256" key="5">
    <source>
        <dbReference type="ARBA" id="ARBA00022840"/>
    </source>
</evidence>
<dbReference type="InterPro" id="IPR050763">
    <property type="entry name" value="ABC_transporter_ATP-binding"/>
</dbReference>
<dbReference type="InterPro" id="IPR027417">
    <property type="entry name" value="P-loop_NTPase"/>
</dbReference>
<evidence type="ECO:0000259" key="7">
    <source>
        <dbReference type="PROSITE" id="PS50893"/>
    </source>
</evidence>
<reference evidence="8 9" key="1">
    <citation type="submission" date="2019-07" db="EMBL/GenBank/DDBJ databases">
        <title>Whole genome shotgun sequence of Agrococcus baldri NBRC 103055.</title>
        <authorList>
            <person name="Hosoyama A."/>
            <person name="Uohara A."/>
            <person name="Ohji S."/>
            <person name="Ichikawa N."/>
        </authorList>
    </citation>
    <scope>NUCLEOTIDE SEQUENCE [LARGE SCALE GENOMIC DNA]</scope>
    <source>
        <strain evidence="8 9">NBRC 103055</strain>
    </source>
</reference>
<dbReference type="Proteomes" id="UP000321749">
    <property type="component" value="Unassembled WGS sequence"/>
</dbReference>
<sequence>MSTASATAVRPAIRVAGIEKSFKGLHVLRGVDLEVEPGTIFALLGSNGAGKTTLVRILSTLMRADAGSAQVQGFDLAAEPGAVRESISLTGQSAAVDERLSGRENLVLITRLRHLPKPGLVADELLERFGLTDAGGRMAATYSGGMRRRLDIAMSLIGEPPVIFLDEPTTGLDPQSRKEVWATIRSLADGGTTVLLTTQTLDEAEQLADRIAILHEGRIIQNGTLAELKRLLPAATVEYVERQPTLEEVFLTLVGTAGGTNR</sequence>
<dbReference type="EMBL" id="BJUU01000037">
    <property type="protein sequence ID" value="GEK81658.1"/>
    <property type="molecule type" value="Genomic_DNA"/>
</dbReference>
<evidence type="ECO:0000256" key="3">
    <source>
        <dbReference type="ARBA" id="ARBA00022448"/>
    </source>
</evidence>
<dbReference type="InterPro" id="IPR003593">
    <property type="entry name" value="AAA+_ATPase"/>
</dbReference>
<evidence type="ECO:0000256" key="1">
    <source>
        <dbReference type="ARBA" id="ARBA00004202"/>
    </source>
</evidence>
<dbReference type="AlphaFoldDB" id="A0AA87UT82"/>
<comment type="similarity">
    <text evidence="2">Belongs to the ABC transporter superfamily.</text>
</comment>
<keyword evidence="5" id="KW-0067">ATP-binding</keyword>
<keyword evidence="6" id="KW-0046">Antibiotic resistance</keyword>
<dbReference type="Gene3D" id="3.40.50.300">
    <property type="entry name" value="P-loop containing nucleotide triphosphate hydrolases"/>
    <property type="match status" value="1"/>
</dbReference>
<comment type="caution">
    <text evidence="8">The sequence shown here is derived from an EMBL/GenBank/DDBJ whole genome shotgun (WGS) entry which is preliminary data.</text>
</comment>
<keyword evidence="8" id="KW-0808">Transferase</keyword>
<dbReference type="GO" id="GO:0016887">
    <property type="term" value="F:ATP hydrolysis activity"/>
    <property type="evidence" value="ECO:0007669"/>
    <property type="project" value="InterPro"/>
</dbReference>
<dbReference type="SMART" id="SM00382">
    <property type="entry name" value="AAA"/>
    <property type="match status" value="1"/>
</dbReference>
<comment type="subcellular location">
    <subcellularLocation>
        <location evidence="1">Cell membrane</location>
        <topology evidence="1">Peripheral membrane protein</topology>
    </subcellularLocation>
</comment>
<dbReference type="PROSITE" id="PS50893">
    <property type="entry name" value="ABC_TRANSPORTER_2"/>
    <property type="match status" value="1"/>
</dbReference>
<dbReference type="SUPFAM" id="SSF52540">
    <property type="entry name" value="P-loop containing nucleoside triphosphate hydrolases"/>
    <property type="match status" value="1"/>
</dbReference>
<gene>
    <name evidence="8" type="ORF">ABA31_30090</name>
</gene>